<comment type="caution">
    <text evidence="1">The sequence shown here is derived from an EMBL/GenBank/DDBJ whole genome shotgun (WGS) entry which is preliminary data.</text>
</comment>
<keyword evidence="2" id="KW-1185">Reference proteome</keyword>
<sequence length="65" mass="7896">MPLQMAKRTVWSEISLLYNWKLSCQEEMDFLLHNFACFECDKSLVKNTPDHRNLAKIFKFIFMFF</sequence>
<reference evidence="1 2" key="1">
    <citation type="submission" date="2023-07" db="EMBL/GenBank/DDBJ databases">
        <title>Sorghum-associated microbial communities from plants grown in Nebraska, USA.</title>
        <authorList>
            <person name="Schachtman D."/>
        </authorList>
    </citation>
    <scope>NUCLEOTIDE SEQUENCE [LARGE SCALE GENOMIC DNA]</scope>
    <source>
        <strain evidence="1 2">DS1314</strain>
    </source>
</reference>
<accession>A0ABT9WJT1</accession>
<organism evidence="1 2">
    <name type="scientific">Paenibacillus tundrae</name>
    <dbReference type="NCBI Taxonomy" id="528187"/>
    <lineage>
        <taxon>Bacteria</taxon>
        <taxon>Bacillati</taxon>
        <taxon>Bacillota</taxon>
        <taxon>Bacilli</taxon>
        <taxon>Bacillales</taxon>
        <taxon>Paenibacillaceae</taxon>
        <taxon>Paenibacillus</taxon>
    </lineage>
</organism>
<evidence type="ECO:0000313" key="1">
    <source>
        <dbReference type="EMBL" id="MDQ0173542.1"/>
    </source>
</evidence>
<name>A0ABT9WJT1_9BACL</name>
<dbReference type="EMBL" id="JAUSTI010000021">
    <property type="protein sequence ID" value="MDQ0173542.1"/>
    <property type="molecule type" value="Genomic_DNA"/>
</dbReference>
<protein>
    <submittedName>
        <fullName evidence="1">Uncharacterized protein</fullName>
    </submittedName>
</protein>
<dbReference type="Proteomes" id="UP001233836">
    <property type="component" value="Unassembled WGS sequence"/>
</dbReference>
<proteinExistence type="predicted"/>
<evidence type="ECO:0000313" key="2">
    <source>
        <dbReference type="Proteomes" id="UP001233836"/>
    </source>
</evidence>
<gene>
    <name evidence="1" type="ORF">J2T19_005035</name>
</gene>